<comment type="caution">
    <text evidence="2">The sequence shown here is derived from an EMBL/GenBank/DDBJ whole genome shotgun (WGS) entry which is preliminary data.</text>
</comment>
<dbReference type="AlphaFoldDB" id="A0A429Z9B1"/>
<reference evidence="2 3" key="1">
    <citation type="submission" date="2018-03" db="EMBL/GenBank/DDBJ databases">
        <authorList>
            <person name="Gulvik C.A."/>
        </authorList>
    </citation>
    <scope>NUCLEOTIDE SEQUENCE [LARGE SCALE GENOMIC DNA]</scope>
    <source>
        <strain evidence="2 3">JCM 31581</strain>
    </source>
</reference>
<dbReference type="PIRSF" id="PIRSF002825">
    <property type="entry name" value="CfbpA"/>
    <property type="match status" value="1"/>
</dbReference>
<dbReference type="InterPro" id="IPR026045">
    <property type="entry name" value="Ferric-bd"/>
</dbReference>
<dbReference type="GO" id="GO:0030976">
    <property type="term" value="F:thiamine pyrophosphate binding"/>
    <property type="evidence" value="ECO:0007669"/>
    <property type="project" value="TreeGrafter"/>
</dbReference>
<name>A0A429Z9B1_9ENTE</name>
<dbReference type="GO" id="GO:0030288">
    <property type="term" value="C:outer membrane-bounded periplasmic space"/>
    <property type="evidence" value="ECO:0007669"/>
    <property type="project" value="TreeGrafter"/>
</dbReference>
<dbReference type="PANTHER" id="PTHR30006">
    <property type="entry name" value="THIAMINE-BINDING PERIPLASMIC PROTEIN-RELATED"/>
    <property type="match status" value="1"/>
</dbReference>
<evidence type="ECO:0000313" key="3">
    <source>
        <dbReference type="Proteomes" id="UP000277864"/>
    </source>
</evidence>
<sequence>MKKWLKLGSFALISALLLTGCGKSQEDSKKVETKEDDTAKTEQVFKGKTMNVVTTSDKYVELFDEFSKETGAKVEFLSMSSGEVLSRMKAEKEEPMADLWFGGGLDAFMEAKSDDLLEKYQTKEIKALPKDYRDEDGYWLSKGITVAGLLINDDVLKEKNLEQPTSWEELKDPKYKDEIIMSDPAVSGTMYAVVKGLLDKYGDEGWDYWKQVDQNISFYGKRGKDPQEKTAAGEFGIGIIPVDQSAFDVAEEEKLTVVYPKDGVPWVPEGVAIFKGSKGKDVAKGFIDFMLEDKQLQKLAELDGKDSNQVVKPGIKGLDLGLKKDQLIKEDLSTFGTDREAILEKWATMVGDK</sequence>
<dbReference type="EMBL" id="PXZH01000001">
    <property type="protein sequence ID" value="RST90272.1"/>
    <property type="molecule type" value="Genomic_DNA"/>
</dbReference>
<dbReference type="GO" id="GO:0030975">
    <property type="term" value="F:thiamine binding"/>
    <property type="evidence" value="ECO:0007669"/>
    <property type="project" value="TreeGrafter"/>
</dbReference>
<dbReference type="CDD" id="cd13544">
    <property type="entry name" value="PBP2_Fbp_like_1"/>
    <property type="match status" value="1"/>
</dbReference>
<evidence type="ECO:0000313" key="2">
    <source>
        <dbReference type="EMBL" id="RST90272.1"/>
    </source>
</evidence>
<dbReference type="Pfam" id="PF13343">
    <property type="entry name" value="SBP_bac_6"/>
    <property type="match status" value="1"/>
</dbReference>
<keyword evidence="1" id="KW-0732">Signal</keyword>
<accession>A0A429Z9B1</accession>
<dbReference type="OrthoDB" id="366726at2"/>
<dbReference type="RefSeq" id="WP_125942885.1">
    <property type="nucleotide sequence ID" value="NZ_PXZH01000001.1"/>
</dbReference>
<dbReference type="SUPFAM" id="SSF53850">
    <property type="entry name" value="Periplasmic binding protein-like II"/>
    <property type="match status" value="1"/>
</dbReference>
<evidence type="ECO:0000256" key="1">
    <source>
        <dbReference type="ARBA" id="ARBA00022729"/>
    </source>
</evidence>
<dbReference type="Proteomes" id="UP000277864">
    <property type="component" value="Unassembled WGS sequence"/>
</dbReference>
<proteinExistence type="predicted"/>
<dbReference type="PROSITE" id="PS51257">
    <property type="entry name" value="PROKAR_LIPOPROTEIN"/>
    <property type="match status" value="1"/>
</dbReference>
<dbReference type="PANTHER" id="PTHR30006:SF2">
    <property type="entry name" value="ABC TRANSPORTER SUBSTRATE-BINDING PROTEIN"/>
    <property type="match status" value="1"/>
</dbReference>
<dbReference type="GO" id="GO:0015888">
    <property type="term" value="P:thiamine transport"/>
    <property type="evidence" value="ECO:0007669"/>
    <property type="project" value="TreeGrafter"/>
</dbReference>
<organism evidence="2 3">
    <name type="scientific">Vagococcus humatus</name>
    <dbReference type="NCBI Taxonomy" id="1889241"/>
    <lineage>
        <taxon>Bacteria</taxon>
        <taxon>Bacillati</taxon>
        <taxon>Bacillota</taxon>
        <taxon>Bacilli</taxon>
        <taxon>Lactobacillales</taxon>
        <taxon>Enterococcaceae</taxon>
        <taxon>Vagococcus</taxon>
    </lineage>
</organism>
<protein>
    <submittedName>
        <fullName evidence="2">ABC transporter substrate-binding protein</fullName>
    </submittedName>
</protein>
<dbReference type="Gene3D" id="3.40.190.10">
    <property type="entry name" value="Periplasmic binding protein-like II"/>
    <property type="match status" value="2"/>
</dbReference>
<gene>
    <name evidence="2" type="ORF">C7P63_04140</name>
</gene>
<keyword evidence="3" id="KW-1185">Reference proteome</keyword>